<dbReference type="Pfam" id="PF12222">
    <property type="entry name" value="PNGaseA"/>
    <property type="match status" value="1"/>
</dbReference>
<dbReference type="Proteomes" id="UP000002207">
    <property type="component" value="Chromosome"/>
</dbReference>
<organism evidence="4 5">
    <name type="scientific">Acidobacterium capsulatum (strain ATCC 51196 / DSM 11244 / BCRC 80197 / JCM 7670 / NBRC 15755 / NCIMB 13165 / 161)</name>
    <dbReference type="NCBI Taxonomy" id="240015"/>
    <lineage>
        <taxon>Bacteria</taxon>
        <taxon>Pseudomonadati</taxon>
        <taxon>Acidobacteriota</taxon>
        <taxon>Terriglobia</taxon>
        <taxon>Terriglobales</taxon>
        <taxon>Acidobacteriaceae</taxon>
        <taxon>Acidobacterium</taxon>
    </lineage>
</organism>
<dbReference type="InParanoid" id="C1F2K4"/>
<feature type="chain" id="PRO_5002909246" evidence="2">
    <location>
        <begin position="22"/>
        <end position="609"/>
    </location>
</feature>
<gene>
    <name evidence="4" type="ordered locus">ACP_2664</name>
</gene>
<evidence type="ECO:0000313" key="4">
    <source>
        <dbReference type="EMBL" id="ACO33308.1"/>
    </source>
</evidence>
<keyword evidence="2" id="KW-0732">Signal</keyword>
<dbReference type="InterPro" id="IPR056948">
    <property type="entry name" value="PNGaseA_N"/>
</dbReference>
<feature type="domain" description="Peptide N-acetyl-beta-D-glucosaminyl asparaginase amidase A N-terminal" evidence="3">
    <location>
        <begin position="51"/>
        <end position="347"/>
    </location>
</feature>
<dbReference type="EMBL" id="CP001472">
    <property type="protein sequence ID" value="ACO33308.1"/>
    <property type="molecule type" value="Genomic_DNA"/>
</dbReference>
<dbReference type="eggNOG" id="ENOG502Z8PR">
    <property type="taxonomic scope" value="Bacteria"/>
</dbReference>
<name>C1F2K4_ACIC5</name>
<protein>
    <submittedName>
        <fullName evidence="4">Putative lipoprotein</fullName>
    </submittedName>
</protein>
<dbReference type="KEGG" id="aca:ACP_2664"/>
<sequence length="609" mass="67304">MKPARLIFLFAVLLACLPVTATSGQTAPKLPFQIGSRLVASAEPPVPRPSTTPCAVTLLHHDAFDDHGNGASMVARAHRFHFTPPAQCAGPWAKVILTVGFSIPAGRQYDRTVSLWMGGVNLYFGTTMEPEPGQAQRWQAARDLTRLSAIFQKPQSGQIILNNWISPSTDEPIYVTARLLFYPLAQGQAAPRVPDLVYSMSANPAGQEAALETPADQLARRFTFPRNVVRARLDVIAQSQSQDERWYTCVDKQYLAETRNYSLEAFEACDGGSFRGVEVLVDGRAAGLAPVYPWIFAGGIEPHLWLPIPALQTTNFLPFQVDLTPFAGLLDDGQPHTVAIRALGAHHFFNVAGNLLLYRDAHADELHGRLLEDTLTPQQPAGLNTRSTLHPDARGRTVGTLDTRMQQAYTLRGVLETPRGAVVTTVQYSEDFQNLQTFARPGPRRYHESIRQRTAVSMSVRRTRNGHALSTMTLTQQDPLTMEARKRMITTGQDFTARVAVEQGHAITLRTARAGKRPYAAHLREMLVTEDHTYGETISPPLDRSRFHYREAARESVTFGDTLGSCYRATLASRHGRLTAMHRGQGCPGHGNRLRSASSPDDPWLLPPQ</sequence>
<dbReference type="AlphaFoldDB" id="C1F2K4"/>
<dbReference type="PROSITE" id="PS51257">
    <property type="entry name" value="PROKAR_LIPOPROTEIN"/>
    <property type="match status" value="1"/>
</dbReference>
<reference evidence="4 5" key="1">
    <citation type="journal article" date="2009" name="Appl. Environ. Microbiol.">
        <title>Three genomes from the phylum Acidobacteria provide insight into the lifestyles of these microorganisms in soils.</title>
        <authorList>
            <person name="Ward N.L."/>
            <person name="Challacombe J.F."/>
            <person name="Janssen P.H."/>
            <person name="Henrissat B."/>
            <person name="Coutinho P.M."/>
            <person name="Wu M."/>
            <person name="Xie G."/>
            <person name="Haft D.H."/>
            <person name="Sait M."/>
            <person name="Badger J."/>
            <person name="Barabote R.D."/>
            <person name="Bradley B."/>
            <person name="Brettin T.S."/>
            <person name="Brinkac L.M."/>
            <person name="Bruce D."/>
            <person name="Creasy T."/>
            <person name="Daugherty S.C."/>
            <person name="Davidsen T.M."/>
            <person name="DeBoy R.T."/>
            <person name="Detter J.C."/>
            <person name="Dodson R.J."/>
            <person name="Durkin A.S."/>
            <person name="Ganapathy A."/>
            <person name="Gwinn-Giglio M."/>
            <person name="Han C.S."/>
            <person name="Khouri H."/>
            <person name="Kiss H."/>
            <person name="Kothari S.P."/>
            <person name="Madupu R."/>
            <person name="Nelson K.E."/>
            <person name="Nelson W.C."/>
            <person name="Paulsen I."/>
            <person name="Penn K."/>
            <person name="Ren Q."/>
            <person name="Rosovitz M.J."/>
            <person name="Selengut J.D."/>
            <person name="Shrivastava S."/>
            <person name="Sullivan S.A."/>
            <person name="Tapia R."/>
            <person name="Thompson L.S."/>
            <person name="Watkins K.L."/>
            <person name="Yang Q."/>
            <person name="Yu C."/>
            <person name="Zafar N."/>
            <person name="Zhou L."/>
            <person name="Kuske C.R."/>
        </authorList>
    </citation>
    <scope>NUCLEOTIDE SEQUENCE [LARGE SCALE GENOMIC DNA]</scope>
    <source>
        <strain evidence="5">ATCC 51196 / DSM 11244 / BCRC 80197 / JCM 7670 / NBRC 15755 / NCIMB 13165 / 161</strain>
    </source>
</reference>
<evidence type="ECO:0000313" key="5">
    <source>
        <dbReference type="Proteomes" id="UP000002207"/>
    </source>
</evidence>
<dbReference type="RefSeq" id="WP_015897728.1">
    <property type="nucleotide sequence ID" value="NC_012483.1"/>
</dbReference>
<proteinExistence type="predicted"/>
<dbReference type="HOGENOM" id="CLU_011027_2_1_0"/>
<dbReference type="STRING" id="240015.ACP_2664"/>
<accession>C1F2K4</accession>
<dbReference type="PANTHER" id="PTHR31104">
    <property type="entry name" value="PEPTIDE-N4-(N-ACETYL-BETA-GLUCOSAMINYL)ASPARAGINE AMIDASE A PROTEIN"/>
    <property type="match status" value="1"/>
</dbReference>
<evidence type="ECO:0000256" key="1">
    <source>
        <dbReference type="SAM" id="MobiDB-lite"/>
    </source>
</evidence>
<feature type="region of interest" description="Disordered" evidence="1">
    <location>
        <begin position="582"/>
        <end position="609"/>
    </location>
</feature>
<feature type="signal peptide" evidence="2">
    <location>
        <begin position="1"/>
        <end position="21"/>
    </location>
</feature>
<evidence type="ECO:0000259" key="3">
    <source>
        <dbReference type="Pfam" id="PF12222"/>
    </source>
</evidence>
<keyword evidence="4" id="KW-0449">Lipoprotein</keyword>
<dbReference type="InterPro" id="IPR021102">
    <property type="entry name" value="PNGase_A"/>
</dbReference>
<keyword evidence="5" id="KW-1185">Reference proteome</keyword>
<evidence type="ECO:0000256" key="2">
    <source>
        <dbReference type="SAM" id="SignalP"/>
    </source>
</evidence>